<dbReference type="RefSeq" id="WP_188539771.1">
    <property type="nucleotide sequence ID" value="NZ_BMEQ01000031.1"/>
</dbReference>
<keyword evidence="2" id="KW-1185">Reference proteome</keyword>
<name>A0A917H6B6_9MICC</name>
<dbReference type="Proteomes" id="UP000638848">
    <property type="component" value="Unassembled WGS sequence"/>
</dbReference>
<proteinExistence type="predicted"/>
<comment type="caution">
    <text evidence="1">The sequence shown here is derived from an EMBL/GenBank/DDBJ whole genome shotgun (WGS) entry which is preliminary data.</text>
</comment>
<organism evidence="1 2">
    <name type="scientific">Kocuria dechangensis</name>
    <dbReference type="NCBI Taxonomy" id="1176249"/>
    <lineage>
        <taxon>Bacteria</taxon>
        <taxon>Bacillati</taxon>
        <taxon>Actinomycetota</taxon>
        <taxon>Actinomycetes</taxon>
        <taxon>Micrococcales</taxon>
        <taxon>Micrococcaceae</taxon>
        <taxon>Kocuria</taxon>
    </lineage>
</organism>
<evidence type="ECO:0000313" key="2">
    <source>
        <dbReference type="Proteomes" id="UP000638848"/>
    </source>
</evidence>
<dbReference type="AlphaFoldDB" id="A0A917H6B6"/>
<sequence>MSTHTANVQIAPLDDAVQADTATAKRRAKLMAHKDSCANLGIEMDPVLAAELQGLRRDSQVDPADDVIFIETLSTEGHFGHRLDNEAEDREPETAIGWMVAEGIIAVSLTFREGVPVINLEPLHDGGVDVIVIRDADGSTLYSGETVRL</sequence>
<evidence type="ECO:0000313" key="1">
    <source>
        <dbReference type="EMBL" id="GGG68600.1"/>
    </source>
</evidence>
<reference evidence="1" key="1">
    <citation type="journal article" date="2014" name="Int. J. Syst. Evol. Microbiol.">
        <title>Complete genome sequence of Corynebacterium casei LMG S-19264T (=DSM 44701T), isolated from a smear-ripened cheese.</title>
        <authorList>
            <consortium name="US DOE Joint Genome Institute (JGI-PGF)"/>
            <person name="Walter F."/>
            <person name="Albersmeier A."/>
            <person name="Kalinowski J."/>
            <person name="Ruckert C."/>
        </authorList>
    </citation>
    <scope>NUCLEOTIDE SEQUENCE</scope>
    <source>
        <strain evidence="1">CGMCC 1.12187</strain>
    </source>
</reference>
<dbReference type="EMBL" id="BMEQ01000031">
    <property type="protein sequence ID" value="GGG68600.1"/>
    <property type="molecule type" value="Genomic_DNA"/>
</dbReference>
<gene>
    <name evidence="1" type="ORF">GCM10011374_36220</name>
</gene>
<reference evidence="1" key="2">
    <citation type="submission" date="2020-09" db="EMBL/GenBank/DDBJ databases">
        <authorList>
            <person name="Sun Q."/>
            <person name="Zhou Y."/>
        </authorList>
    </citation>
    <scope>NUCLEOTIDE SEQUENCE</scope>
    <source>
        <strain evidence="1">CGMCC 1.12187</strain>
    </source>
</reference>
<protein>
    <submittedName>
        <fullName evidence="1">Uncharacterized protein</fullName>
    </submittedName>
</protein>
<accession>A0A917H6B6</accession>